<dbReference type="PANTHER" id="PTHR43261">
    <property type="entry name" value="TRANSLATION ELONGATION FACTOR G-RELATED"/>
    <property type="match status" value="1"/>
</dbReference>
<dbReference type="Proteomes" id="UP000567179">
    <property type="component" value="Unassembled WGS sequence"/>
</dbReference>
<evidence type="ECO:0000313" key="6">
    <source>
        <dbReference type="EMBL" id="KAF5320971.1"/>
    </source>
</evidence>
<dbReference type="InterPro" id="IPR005225">
    <property type="entry name" value="Small_GTP-bd"/>
</dbReference>
<dbReference type="InterPro" id="IPR000795">
    <property type="entry name" value="T_Tr_GTP-bd_dom"/>
</dbReference>
<evidence type="ECO:0000256" key="4">
    <source>
        <dbReference type="ARBA" id="ARBA00023134"/>
    </source>
</evidence>
<dbReference type="PROSITE" id="PS00301">
    <property type="entry name" value="G_TR_1"/>
    <property type="match status" value="1"/>
</dbReference>
<dbReference type="GO" id="GO:0032790">
    <property type="term" value="P:ribosome disassembly"/>
    <property type="evidence" value="ECO:0007669"/>
    <property type="project" value="TreeGrafter"/>
</dbReference>
<dbReference type="Gene3D" id="2.40.30.10">
    <property type="entry name" value="Translation factors"/>
    <property type="match status" value="1"/>
</dbReference>
<gene>
    <name evidence="6" type="ORF">D9619_000802</name>
</gene>
<keyword evidence="3" id="KW-0496">Mitochondrion</keyword>
<dbReference type="PRINTS" id="PR00315">
    <property type="entry name" value="ELONGATNFCT"/>
</dbReference>
<dbReference type="EMBL" id="JAACJJ010000028">
    <property type="protein sequence ID" value="KAF5320971.1"/>
    <property type="molecule type" value="Genomic_DNA"/>
</dbReference>
<dbReference type="InterPro" id="IPR041095">
    <property type="entry name" value="EFG_II"/>
</dbReference>
<reference evidence="6 7" key="1">
    <citation type="journal article" date="2020" name="ISME J.">
        <title>Uncovering the hidden diversity of litter-decomposition mechanisms in mushroom-forming fungi.</title>
        <authorList>
            <person name="Floudas D."/>
            <person name="Bentzer J."/>
            <person name="Ahren D."/>
            <person name="Johansson T."/>
            <person name="Persson P."/>
            <person name="Tunlid A."/>
        </authorList>
    </citation>
    <scope>NUCLEOTIDE SEQUENCE [LARGE SCALE GENOMIC DNA]</scope>
    <source>
        <strain evidence="6 7">CBS 101986</strain>
    </source>
</reference>
<dbReference type="SUPFAM" id="SSF54980">
    <property type="entry name" value="EF-G C-terminal domain-like"/>
    <property type="match status" value="2"/>
</dbReference>
<keyword evidence="1" id="KW-0547">Nucleotide-binding</keyword>
<dbReference type="InterPro" id="IPR027417">
    <property type="entry name" value="P-loop_NTPase"/>
</dbReference>
<dbReference type="GO" id="GO:0005759">
    <property type="term" value="C:mitochondrial matrix"/>
    <property type="evidence" value="ECO:0007669"/>
    <property type="project" value="UniProtKB-ARBA"/>
</dbReference>
<dbReference type="InterPro" id="IPR009000">
    <property type="entry name" value="Transl_B-barrel_sf"/>
</dbReference>
<dbReference type="GO" id="GO:0003924">
    <property type="term" value="F:GTPase activity"/>
    <property type="evidence" value="ECO:0007669"/>
    <property type="project" value="InterPro"/>
</dbReference>
<sequence>MFSSRCLARSIHHLPNPLRSLRQYATTAQNDASKLRNMALVAHIDSGKTTLTESILLESEFLSSSGTVDTGSTTTDYLPVERERGITIQSASIPVKWKDWTFNLIDTPGHADFGMEVESASRVVDGAVVLIDSVEGVESQTKGVWRQLDRYSVGTRIMFLNKLDRAGASFRSSLVSLLKHRLHPNPMALTLPIASFNPRHYSEGEPGIQGLVDLVRWNVWKWDEEGKASCHALPQDIDALQKTDIFPPEHPLLPHLPIARTQLLENLSMVSEELMESLLNLPSDPSAYLKYNNADIIRHLRKAAIQNRILPVLCGAAADHIGTNLVMDYVGELFPSPLDVNHDDQNRNAPLRLLAWKVNWDDRKGWMTFVRVYSGTLTKGSNLFNTSRNQKEKTGKLLLLYADQAQEVDELPFGSVGVILGLKYTRTGDTLVASGVPDSFKSSLRDITPPPAVISASVIPRSHADLQPVQDALESLSRTDPSLRVDVQEGQILVHGLGALHLEIVEGRLRDEWKVNFEFGKRYVSYRETLGPNAPAEGWNIFQTEHNGKPLSINMPFKVEPLDPEVKGDPAWDGNVVVDEKGRPVPPPDTIPGSLVACAAEGVLNALSNSPHSSLPMTQIHVTIGNMKEVGTKVSSLITRAAASTMRTRLRQAAMGPILEPFVNLKVSVSESSLGKVVKDLTEHGGEVTDLGDGAVGFDDDTTSFSEEGVYVPPDWMSPSGSPSSLSRSAGSHVRRSVQGVAPLSQFLDYSNRLRSLSEGHGIFEMSTAGFKTISEERKLEILREIGRA</sequence>
<dbReference type="PROSITE" id="PS51722">
    <property type="entry name" value="G_TR_2"/>
    <property type="match status" value="1"/>
</dbReference>
<dbReference type="Pfam" id="PF22042">
    <property type="entry name" value="EF-G_D2"/>
    <property type="match status" value="1"/>
</dbReference>
<dbReference type="SUPFAM" id="SSF52540">
    <property type="entry name" value="P-loop containing nucleoside triphosphate hydrolases"/>
    <property type="match status" value="1"/>
</dbReference>
<evidence type="ECO:0000313" key="7">
    <source>
        <dbReference type="Proteomes" id="UP000567179"/>
    </source>
</evidence>
<organism evidence="6 7">
    <name type="scientific">Psilocybe cf. subviscida</name>
    <dbReference type="NCBI Taxonomy" id="2480587"/>
    <lineage>
        <taxon>Eukaryota</taxon>
        <taxon>Fungi</taxon>
        <taxon>Dikarya</taxon>
        <taxon>Basidiomycota</taxon>
        <taxon>Agaricomycotina</taxon>
        <taxon>Agaricomycetes</taxon>
        <taxon>Agaricomycetidae</taxon>
        <taxon>Agaricales</taxon>
        <taxon>Agaricineae</taxon>
        <taxon>Strophariaceae</taxon>
        <taxon>Psilocybe</taxon>
    </lineage>
</organism>
<name>A0A8H5BDP8_9AGAR</name>
<dbReference type="FunFam" id="3.40.50.300:FF:000514">
    <property type="entry name" value="Ribosome-releasing factor 2, mitochondrial"/>
    <property type="match status" value="1"/>
</dbReference>
<dbReference type="Gene3D" id="3.30.70.870">
    <property type="entry name" value="Elongation Factor G (Translational Gtpase), domain 3"/>
    <property type="match status" value="1"/>
</dbReference>
<accession>A0A8H5BDP8</accession>
<dbReference type="GO" id="GO:0005525">
    <property type="term" value="F:GTP binding"/>
    <property type="evidence" value="ECO:0007669"/>
    <property type="project" value="UniProtKB-KW"/>
</dbReference>
<dbReference type="Gene3D" id="3.30.70.240">
    <property type="match status" value="1"/>
</dbReference>
<keyword evidence="7" id="KW-1185">Reference proteome</keyword>
<protein>
    <recommendedName>
        <fullName evidence="5">Tr-type G domain-containing protein</fullName>
    </recommendedName>
</protein>
<dbReference type="OrthoDB" id="198619at2759"/>
<dbReference type="Pfam" id="PF00009">
    <property type="entry name" value="GTP_EFTU"/>
    <property type="match status" value="1"/>
</dbReference>
<evidence type="ECO:0000256" key="2">
    <source>
        <dbReference type="ARBA" id="ARBA00022917"/>
    </source>
</evidence>
<dbReference type="InterPro" id="IPR031157">
    <property type="entry name" value="G_TR_CS"/>
</dbReference>
<dbReference type="Gene3D" id="3.40.50.300">
    <property type="entry name" value="P-loop containing nucleotide triphosphate hydrolases"/>
    <property type="match status" value="1"/>
</dbReference>
<keyword evidence="4" id="KW-0342">GTP-binding</keyword>
<dbReference type="Pfam" id="PF14492">
    <property type="entry name" value="EFG_III"/>
    <property type="match status" value="1"/>
</dbReference>
<dbReference type="NCBIfam" id="TIGR00231">
    <property type="entry name" value="small_GTP"/>
    <property type="match status" value="1"/>
</dbReference>
<dbReference type="InterPro" id="IPR035647">
    <property type="entry name" value="EFG_III/V"/>
</dbReference>
<dbReference type="InterPro" id="IPR053905">
    <property type="entry name" value="EF-G-like_DII"/>
</dbReference>
<evidence type="ECO:0000256" key="1">
    <source>
        <dbReference type="ARBA" id="ARBA00022741"/>
    </source>
</evidence>
<evidence type="ECO:0000259" key="5">
    <source>
        <dbReference type="PROSITE" id="PS51722"/>
    </source>
</evidence>
<dbReference type="SUPFAM" id="SSF50447">
    <property type="entry name" value="Translation proteins"/>
    <property type="match status" value="1"/>
</dbReference>
<comment type="caution">
    <text evidence="6">The sequence shown here is derived from an EMBL/GenBank/DDBJ whole genome shotgun (WGS) entry which is preliminary data.</text>
</comment>
<dbReference type="AlphaFoldDB" id="A0A8H5BDP8"/>
<dbReference type="PANTHER" id="PTHR43261:SF1">
    <property type="entry name" value="RIBOSOME-RELEASING FACTOR 2, MITOCHONDRIAL"/>
    <property type="match status" value="1"/>
</dbReference>
<evidence type="ECO:0000256" key="3">
    <source>
        <dbReference type="ARBA" id="ARBA00023128"/>
    </source>
</evidence>
<keyword evidence="2" id="KW-0648">Protein biosynthesis</keyword>
<proteinExistence type="predicted"/>
<feature type="domain" description="Tr-type G" evidence="5">
    <location>
        <begin position="33"/>
        <end position="338"/>
    </location>
</feature>
<dbReference type="GO" id="GO:0032543">
    <property type="term" value="P:mitochondrial translation"/>
    <property type="evidence" value="ECO:0007669"/>
    <property type="project" value="TreeGrafter"/>
</dbReference>